<dbReference type="PIRSF" id="PIRSF017082">
    <property type="entry name" value="YflP"/>
    <property type="match status" value="1"/>
</dbReference>
<dbReference type="InterPro" id="IPR005064">
    <property type="entry name" value="BUG"/>
</dbReference>
<dbReference type="AlphaFoldDB" id="A0A556AIG3"/>
<keyword evidence="2" id="KW-0732">Signal</keyword>
<dbReference type="Pfam" id="PF03401">
    <property type="entry name" value="TctC"/>
    <property type="match status" value="1"/>
</dbReference>
<dbReference type="CDD" id="cd13578">
    <property type="entry name" value="PBP2_Bug27"/>
    <property type="match status" value="1"/>
</dbReference>
<dbReference type="SUPFAM" id="SSF53850">
    <property type="entry name" value="Periplasmic binding protein-like II"/>
    <property type="match status" value="1"/>
</dbReference>
<organism evidence="3 4">
    <name type="scientific">Verticiella sediminum</name>
    <dbReference type="NCBI Taxonomy" id="1247510"/>
    <lineage>
        <taxon>Bacteria</taxon>
        <taxon>Pseudomonadati</taxon>
        <taxon>Pseudomonadota</taxon>
        <taxon>Betaproteobacteria</taxon>
        <taxon>Burkholderiales</taxon>
        <taxon>Alcaligenaceae</taxon>
        <taxon>Verticiella</taxon>
    </lineage>
</organism>
<dbReference type="InterPro" id="IPR042100">
    <property type="entry name" value="Bug_dom1"/>
</dbReference>
<dbReference type="PANTHER" id="PTHR42928:SF5">
    <property type="entry name" value="BLR1237 PROTEIN"/>
    <property type="match status" value="1"/>
</dbReference>
<feature type="signal peptide" evidence="2">
    <location>
        <begin position="1"/>
        <end position="26"/>
    </location>
</feature>
<evidence type="ECO:0000256" key="1">
    <source>
        <dbReference type="ARBA" id="ARBA00006987"/>
    </source>
</evidence>
<dbReference type="PANTHER" id="PTHR42928">
    <property type="entry name" value="TRICARBOXYLATE-BINDING PROTEIN"/>
    <property type="match status" value="1"/>
</dbReference>
<reference evidence="3 4" key="1">
    <citation type="submission" date="2019-07" db="EMBL/GenBank/DDBJ databases">
        <title>Qingshengfaniella alkalisoli gen. nov., sp. nov., isolated from saline soil.</title>
        <authorList>
            <person name="Xu L."/>
            <person name="Huang X.-X."/>
            <person name="Sun J.-Q."/>
        </authorList>
    </citation>
    <scope>NUCLEOTIDE SEQUENCE [LARGE SCALE GENOMIC DNA]</scope>
    <source>
        <strain evidence="3 4">DSM 27279</strain>
    </source>
</reference>
<name>A0A556AIG3_9BURK</name>
<accession>A0A556AIG3</accession>
<sequence length="328" mass="33522">MKSRISAARATVLTLLCLAVPAAALAADADYPAKPVRLIVPFAAGGATDIFGRLVANELSQSLHQPFVVENRPGGGGNIGSNVVASAAPDGYTLLLGAAGNIAINPGLFKNMPFDPIKDLSPVALAGSSINVLVVPASLPAASVQDLIALAKSKPGALNYASSGNGGTTHLAAEMFKTMADVDILHVPYQGSGPAMIDLLAARVDLMFDNLPSALPKVQSGELKALGVTGSARSQSMPDVPTVAEAGVPGFEATTWFGIFAPAGTPQPIVDKLNAAVNAALDKPEIIARLDSMGAEAKPTTPAAFAELVATDTRKWGEVIRQANISID</sequence>
<evidence type="ECO:0000313" key="4">
    <source>
        <dbReference type="Proteomes" id="UP000318405"/>
    </source>
</evidence>
<dbReference type="EMBL" id="VLTJ01000029">
    <property type="protein sequence ID" value="TSH92667.1"/>
    <property type="molecule type" value="Genomic_DNA"/>
</dbReference>
<proteinExistence type="inferred from homology"/>
<evidence type="ECO:0000313" key="3">
    <source>
        <dbReference type="EMBL" id="TSH92667.1"/>
    </source>
</evidence>
<comment type="caution">
    <text evidence="3">The sequence shown here is derived from an EMBL/GenBank/DDBJ whole genome shotgun (WGS) entry which is preliminary data.</text>
</comment>
<dbReference type="Proteomes" id="UP000318405">
    <property type="component" value="Unassembled WGS sequence"/>
</dbReference>
<gene>
    <name evidence="3" type="ORF">FOZ76_14720</name>
</gene>
<evidence type="ECO:0000256" key="2">
    <source>
        <dbReference type="SAM" id="SignalP"/>
    </source>
</evidence>
<dbReference type="Gene3D" id="3.40.190.150">
    <property type="entry name" value="Bordetella uptake gene, domain 1"/>
    <property type="match status" value="1"/>
</dbReference>
<dbReference type="OrthoDB" id="8678477at2"/>
<feature type="chain" id="PRO_5021876845" evidence="2">
    <location>
        <begin position="27"/>
        <end position="328"/>
    </location>
</feature>
<dbReference type="RefSeq" id="WP_143949033.1">
    <property type="nucleotide sequence ID" value="NZ_BAABMB010000001.1"/>
</dbReference>
<comment type="similarity">
    <text evidence="1">Belongs to the UPF0065 (bug) family.</text>
</comment>
<keyword evidence="4" id="KW-1185">Reference proteome</keyword>
<dbReference type="Gene3D" id="3.40.190.10">
    <property type="entry name" value="Periplasmic binding protein-like II"/>
    <property type="match status" value="1"/>
</dbReference>
<protein>
    <submittedName>
        <fullName evidence="3">Tripartite tricarboxylate transporter substrate binding protein</fullName>
    </submittedName>
</protein>